<feature type="transmembrane region" description="Helical" evidence="2">
    <location>
        <begin position="227"/>
        <end position="251"/>
    </location>
</feature>
<dbReference type="PANTHER" id="PTHR36927:SF1">
    <property type="entry name" value="MDO-LIKE PROTEIN"/>
    <property type="match status" value="1"/>
</dbReference>
<feature type="repeat" description="ANK" evidence="1">
    <location>
        <begin position="67"/>
        <end position="95"/>
    </location>
</feature>
<keyword evidence="2" id="KW-0812">Transmembrane</keyword>
<dbReference type="Gene3D" id="1.25.40.20">
    <property type="entry name" value="Ankyrin repeat-containing domain"/>
    <property type="match status" value="1"/>
</dbReference>
<gene>
    <name evidence="4" type="ORF">E3A20_16670</name>
</gene>
<feature type="repeat" description="ANK" evidence="1">
    <location>
        <begin position="96"/>
        <end position="128"/>
    </location>
</feature>
<dbReference type="Pfam" id="PF12796">
    <property type="entry name" value="Ank_2"/>
    <property type="match status" value="1"/>
</dbReference>
<dbReference type="SUPFAM" id="SSF48403">
    <property type="entry name" value="Ankyrin repeat"/>
    <property type="match status" value="1"/>
</dbReference>
<protein>
    <recommendedName>
        <fullName evidence="3">Acyltransferase 3 domain-containing protein</fullName>
    </recommendedName>
</protein>
<dbReference type="InterPro" id="IPR050623">
    <property type="entry name" value="Glucan_succinyl_AcylTrfase"/>
</dbReference>
<feature type="transmembrane region" description="Helical" evidence="2">
    <location>
        <begin position="421"/>
        <end position="442"/>
    </location>
</feature>
<sequence>HWLGRLAAGPAAGAAANAAGPAGGKSGEVQTASVAGAVRAGDMSQLKLLLVDAAAANQPDVQFQVRPLAWAAMHGNAEAVKLLLEAGAEIDGGNADGSTALHGAAFTGYPEIVRLLLQWKADPLKANLAGDPPAKSALADAATSGFIWGLLKLPPRDPQETIAGREECLSLLPPLPDSGPAARPGLLDQVRGVYLNFLTSPRWNIRVLSTDAAMPFHLILTPVFDHLWFLWFLCWMVAGFAVLVPLGQWLGGCCAAAGGLSARLTVGWLQFVWLLPTVLMMCLMGLFGPAFGPDTSLGIVPQPHVLLYYAIFFAFGCLYFAAADSAGQLGRWWWLTLPLSLLVLLPLSFSPVQTRLESALIQSAFAWWMSFGCLGFFRWFLGGGSGWIRWLSDSSYWLYLMHLPLLFAIQAPLRPWSISPFLKFGLSCAVCTGLLLLSYQYLVRYSWVGALLNGRRTR</sequence>
<dbReference type="Pfam" id="PF01757">
    <property type="entry name" value="Acyl_transf_3"/>
    <property type="match status" value="1"/>
</dbReference>
<evidence type="ECO:0000256" key="1">
    <source>
        <dbReference type="PROSITE-ProRule" id="PRU00023"/>
    </source>
</evidence>
<dbReference type="PROSITE" id="PS50088">
    <property type="entry name" value="ANK_REPEAT"/>
    <property type="match status" value="2"/>
</dbReference>
<reference evidence="4 5" key="2">
    <citation type="submission" date="2019-08" db="EMBL/GenBank/DDBJ databases">
        <authorList>
            <person name="Henke P."/>
        </authorList>
    </citation>
    <scope>NUCLEOTIDE SEQUENCE [LARGE SCALE GENOMIC DNA]</scope>
    <source>
        <strain evidence="4">Phe10_nw2017</strain>
    </source>
</reference>
<dbReference type="InterPro" id="IPR036770">
    <property type="entry name" value="Ankyrin_rpt-contain_sf"/>
</dbReference>
<proteinExistence type="predicted"/>
<evidence type="ECO:0000256" key="2">
    <source>
        <dbReference type="SAM" id="Phobius"/>
    </source>
</evidence>
<dbReference type="Proteomes" id="UP000321083">
    <property type="component" value="Unassembled WGS sequence"/>
</dbReference>
<dbReference type="PROSITE" id="PS50297">
    <property type="entry name" value="ANK_REP_REGION"/>
    <property type="match status" value="2"/>
</dbReference>
<dbReference type="GO" id="GO:0016747">
    <property type="term" value="F:acyltransferase activity, transferring groups other than amino-acyl groups"/>
    <property type="evidence" value="ECO:0007669"/>
    <property type="project" value="InterPro"/>
</dbReference>
<feature type="transmembrane region" description="Helical" evidence="2">
    <location>
        <begin position="271"/>
        <end position="293"/>
    </location>
</feature>
<feature type="transmembrane region" description="Helical" evidence="2">
    <location>
        <begin position="305"/>
        <end position="326"/>
    </location>
</feature>
<dbReference type="InterPro" id="IPR002656">
    <property type="entry name" value="Acyl_transf_3_dom"/>
</dbReference>
<comment type="caution">
    <text evidence="4">The sequence shown here is derived from an EMBL/GenBank/DDBJ whole genome shotgun (WGS) entry which is preliminary data.</text>
</comment>
<evidence type="ECO:0000313" key="5">
    <source>
        <dbReference type="Proteomes" id="UP000321083"/>
    </source>
</evidence>
<feature type="domain" description="Acyltransferase 3" evidence="3">
    <location>
        <begin position="204"/>
        <end position="436"/>
    </location>
</feature>
<keyword evidence="2" id="KW-0472">Membrane</keyword>
<evidence type="ECO:0000259" key="3">
    <source>
        <dbReference type="Pfam" id="PF01757"/>
    </source>
</evidence>
<feature type="transmembrane region" description="Helical" evidence="2">
    <location>
        <begin position="364"/>
        <end position="381"/>
    </location>
</feature>
<dbReference type="SMART" id="SM00248">
    <property type="entry name" value="ANK"/>
    <property type="match status" value="2"/>
</dbReference>
<reference evidence="4 5" key="1">
    <citation type="submission" date="2019-08" db="EMBL/GenBank/DDBJ databases">
        <title>100 year-old enigma solved: identification of Planctomyces bekefii, the type genus and species of the phylum Planctomycetes.</title>
        <authorList>
            <person name="Svetlana D.N."/>
            <person name="Overmann J."/>
        </authorList>
    </citation>
    <scope>NUCLEOTIDE SEQUENCE [LARGE SCALE GENOMIC DNA]</scope>
    <source>
        <strain evidence="4">Phe10_nw2017</strain>
    </source>
</reference>
<feature type="transmembrane region" description="Helical" evidence="2">
    <location>
        <begin position="387"/>
        <end position="409"/>
    </location>
</feature>
<dbReference type="EMBL" id="SRHE01000349">
    <property type="protein sequence ID" value="TWW09205.1"/>
    <property type="molecule type" value="Genomic_DNA"/>
</dbReference>
<organism evidence="4 5">
    <name type="scientific">Planctomyces bekefii</name>
    <dbReference type="NCBI Taxonomy" id="1653850"/>
    <lineage>
        <taxon>Bacteria</taxon>
        <taxon>Pseudomonadati</taxon>
        <taxon>Planctomycetota</taxon>
        <taxon>Planctomycetia</taxon>
        <taxon>Planctomycetales</taxon>
        <taxon>Planctomycetaceae</taxon>
        <taxon>Planctomyces</taxon>
    </lineage>
</organism>
<feature type="non-terminal residue" evidence="4">
    <location>
        <position position="1"/>
    </location>
</feature>
<dbReference type="PANTHER" id="PTHR36927">
    <property type="entry name" value="BLR4337 PROTEIN"/>
    <property type="match status" value="1"/>
</dbReference>
<keyword evidence="1" id="KW-0040">ANK repeat</keyword>
<keyword evidence="2" id="KW-1133">Transmembrane helix</keyword>
<keyword evidence="5" id="KW-1185">Reference proteome</keyword>
<feature type="transmembrane region" description="Helical" evidence="2">
    <location>
        <begin position="332"/>
        <end position="352"/>
    </location>
</feature>
<name>A0A5C6M505_9PLAN</name>
<dbReference type="AlphaFoldDB" id="A0A5C6M505"/>
<accession>A0A5C6M505</accession>
<evidence type="ECO:0000313" key="4">
    <source>
        <dbReference type="EMBL" id="TWW09205.1"/>
    </source>
</evidence>
<dbReference type="InterPro" id="IPR002110">
    <property type="entry name" value="Ankyrin_rpt"/>
</dbReference>